<organism evidence="2 3">
    <name type="scientific">Candidatus Beckwithbacteria bacterium CG22_combo_CG10-13_8_21_14_all_01_47_9</name>
    <dbReference type="NCBI Taxonomy" id="1974496"/>
    <lineage>
        <taxon>Bacteria</taxon>
        <taxon>Candidatus Beckwithiibacteriota</taxon>
    </lineage>
</organism>
<reference evidence="2 3" key="1">
    <citation type="submission" date="2017-09" db="EMBL/GenBank/DDBJ databases">
        <title>Depth-based differentiation of microbial function through sediment-hosted aquifers and enrichment of novel symbionts in the deep terrestrial subsurface.</title>
        <authorList>
            <person name="Probst A.J."/>
            <person name="Ladd B."/>
            <person name="Jarett J.K."/>
            <person name="Geller-Mcgrath D.E."/>
            <person name="Sieber C.M."/>
            <person name="Emerson J.B."/>
            <person name="Anantharaman K."/>
            <person name="Thomas B.C."/>
            <person name="Malmstrom R."/>
            <person name="Stieglmeier M."/>
            <person name="Klingl A."/>
            <person name="Woyke T."/>
            <person name="Ryan C.M."/>
            <person name="Banfield J.F."/>
        </authorList>
    </citation>
    <scope>NUCLEOTIDE SEQUENCE [LARGE SCALE GENOMIC DNA]</scope>
    <source>
        <strain evidence="2">CG22_combo_CG10-13_8_21_14_all_01_47_9</strain>
    </source>
</reference>
<dbReference type="InterPro" id="IPR016181">
    <property type="entry name" value="Acyl_CoA_acyltransferase"/>
</dbReference>
<dbReference type="AlphaFoldDB" id="A0A2H0E209"/>
<dbReference type="Proteomes" id="UP000229981">
    <property type="component" value="Unassembled WGS sequence"/>
</dbReference>
<dbReference type="EMBL" id="PCTU01000003">
    <property type="protein sequence ID" value="PIP88474.1"/>
    <property type="molecule type" value="Genomic_DNA"/>
</dbReference>
<dbReference type="GO" id="GO:0016747">
    <property type="term" value="F:acyltransferase activity, transferring groups other than amino-acyl groups"/>
    <property type="evidence" value="ECO:0007669"/>
    <property type="project" value="InterPro"/>
</dbReference>
<dbReference type="CDD" id="cd04301">
    <property type="entry name" value="NAT_SF"/>
    <property type="match status" value="1"/>
</dbReference>
<dbReference type="SUPFAM" id="SSF55729">
    <property type="entry name" value="Acyl-CoA N-acyltransferases (Nat)"/>
    <property type="match status" value="1"/>
</dbReference>
<accession>A0A2H0E209</accession>
<dbReference type="Pfam" id="PF00583">
    <property type="entry name" value="Acetyltransf_1"/>
    <property type="match status" value="1"/>
</dbReference>
<evidence type="ECO:0000313" key="3">
    <source>
        <dbReference type="Proteomes" id="UP000229981"/>
    </source>
</evidence>
<proteinExistence type="predicted"/>
<dbReference type="Gene3D" id="3.40.630.30">
    <property type="match status" value="1"/>
</dbReference>
<comment type="caution">
    <text evidence="2">The sequence shown here is derived from an EMBL/GenBank/DDBJ whole genome shotgun (WGS) entry which is preliminary data.</text>
</comment>
<evidence type="ECO:0000313" key="2">
    <source>
        <dbReference type="EMBL" id="PIP88474.1"/>
    </source>
</evidence>
<sequence>MAAMGGLQRWQKYALLYDISVLPQFRKMGFGAEILSFLINQARQFNSPIIFYDTEAGNAAEKLGLKLGFKPEFKRQLYTK</sequence>
<dbReference type="InterPro" id="IPR000182">
    <property type="entry name" value="GNAT_dom"/>
</dbReference>
<name>A0A2H0E209_9BACT</name>
<gene>
    <name evidence="2" type="ORF">COW80_00175</name>
</gene>
<feature type="domain" description="N-acetyltransferase" evidence="1">
    <location>
        <begin position="1"/>
        <end position="80"/>
    </location>
</feature>
<evidence type="ECO:0000259" key="1">
    <source>
        <dbReference type="PROSITE" id="PS51186"/>
    </source>
</evidence>
<protein>
    <recommendedName>
        <fullName evidence="1">N-acetyltransferase domain-containing protein</fullName>
    </recommendedName>
</protein>
<dbReference type="PROSITE" id="PS51186">
    <property type="entry name" value="GNAT"/>
    <property type="match status" value="1"/>
</dbReference>